<dbReference type="OrthoDB" id="3218273at2"/>
<dbReference type="Proteomes" id="UP000179769">
    <property type="component" value="Unassembled WGS sequence"/>
</dbReference>
<dbReference type="AlphaFoldDB" id="A0A1S1Q3K8"/>
<evidence type="ECO:0008006" key="3">
    <source>
        <dbReference type="Google" id="ProtNLM"/>
    </source>
</evidence>
<organism evidence="1 2">
    <name type="scientific">Parafrankia soli</name>
    <dbReference type="NCBI Taxonomy" id="2599596"/>
    <lineage>
        <taxon>Bacteria</taxon>
        <taxon>Bacillati</taxon>
        <taxon>Actinomycetota</taxon>
        <taxon>Actinomycetes</taxon>
        <taxon>Frankiales</taxon>
        <taxon>Frankiaceae</taxon>
        <taxon>Parafrankia</taxon>
    </lineage>
</organism>
<evidence type="ECO:0000313" key="1">
    <source>
        <dbReference type="EMBL" id="OHV27775.1"/>
    </source>
</evidence>
<evidence type="ECO:0000313" key="2">
    <source>
        <dbReference type="Proteomes" id="UP000179769"/>
    </source>
</evidence>
<dbReference type="RefSeq" id="WP_071064329.1">
    <property type="nucleotide sequence ID" value="NZ_MAXA01000217.1"/>
</dbReference>
<sequence length="137" mass="13988">MTNRAPILLNGLTRTTVGLTALTRPVRIIRATGVDRVTAEKIAWLARLAGIRDLALGAGLLHAQLTGAPTRGWLFAGLLADAADAAVFTHATTRRQLPPAAGTAMAAAATGGVALAATTLTRHHPTNTRTGTAAPVA</sequence>
<accession>A0A1S1Q3K8</accession>
<name>A0A1S1Q3K8_9ACTN</name>
<proteinExistence type="predicted"/>
<dbReference type="EMBL" id="MAXA01000217">
    <property type="protein sequence ID" value="OHV27775.1"/>
    <property type="molecule type" value="Genomic_DNA"/>
</dbReference>
<gene>
    <name evidence="1" type="ORF">BBK14_19290</name>
</gene>
<reference evidence="2" key="1">
    <citation type="submission" date="2016-07" db="EMBL/GenBank/DDBJ databases">
        <title>Frankia sp. NRRL B-16219 Genome sequencing.</title>
        <authorList>
            <person name="Ghodhbane-Gtari F."/>
            <person name="Swanson E."/>
            <person name="Gueddou A."/>
            <person name="Louati M."/>
            <person name="Nouioui I."/>
            <person name="Hezbri K."/>
            <person name="Abebe-Akele F."/>
            <person name="Simpson S."/>
            <person name="Morris K."/>
            <person name="Thomas K."/>
            <person name="Gtari M."/>
            <person name="Tisa L.S."/>
        </authorList>
    </citation>
    <scope>NUCLEOTIDE SEQUENCE [LARGE SCALE GENOMIC DNA]</scope>
    <source>
        <strain evidence="2">NRRL B-16219</strain>
    </source>
</reference>
<keyword evidence="2" id="KW-1185">Reference proteome</keyword>
<comment type="caution">
    <text evidence="1">The sequence shown here is derived from an EMBL/GenBank/DDBJ whole genome shotgun (WGS) entry which is preliminary data.</text>
</comment>
<protein>
    <recommendedName>
        <fullName evidence="3">DUF4267 domain-containing protein</fullName>
    </recommendedName>
</protein>